<reference evidence="2 3" key="1">
    <citation type="submission" date="2018-04" db="EMBL/GenBank/DDBJ databases">
        <authorList>
            <person name="Eckel V.P."/>
            <person name="Vogel R.F."/>
        </authorList>
    </citation>
    <scope>NUCLEOTIDE SEQUENCE [LARGE SCALE GENOMIC DNA]</scope>
    <source>
        <strain evidence="3">TMW 2.1764</strain>
    </source>
</reference>
<feature type="compositionally biased region" description="Low complexity" evidence="1">
    <location>
        <begin position="86"/>
        <end position="96"/>
    </location>
</feature>
<evidence type="ECO:0000313" key="3">
    <source>
        <dbReference type="Proteomes" id="UP000325415"/>
    </source>
</evidence>
<dbReference type="EMBL" id="QDAG01000002">
    <property type="protein sequence ID" value="KAE8129691.1"/>
    <property type="molecule type" value="Genomic_DNA"/>
</dbReference>
<accession>A0A5N6S110</accession>
<dbReference type="Proteomes" id="UP000325415">
    <property type="component" value="Unassembled WGS sequence"/>
</dbReference>
<proteinExistence type="predicted"/>
<comment type="caution">
    <text evidence="2">The sequence shown here is derived from an EMBL/GenBank/DDBJ whole genome shotgun (WGS) entry which is preliminary data.</text>
</comment>
<protein>
    <submittedName>
        <fullName evidence="2">Uncharacterized protein</fullName>
    </submittedName>
</protein>
<dbReference type="GeneID" id="78126566"/>
<keyword evidence="3" id="KW-1185">Reference proteome</keyword>
<dbReference type="RefSeq" id="WP_152580173.1">
    <property type="nucleotide sequence ID" value="NZ_QDAG01000002.1"/>
</dbReference>
<gene>
    <name evidence="2" type="ORF">DDE84_02520</name>
</gene>
<evidence type="ECO:0000256" key="1">
    <source>
        <dbReference type="SAM" id="MobiDB-lite"/>
    </source>
</evidence>
<sequence>MTKLTHDSGRVIDVADATFYFAHGWRPYTEPVELPSTQWSIARIDSWAEENGIDLSDAKIKQDKLDAIAAALAPKEDTDAADSGEAPAVPAAQPAA</sequence>
<evidence type="ECO:0000313" key="2">
    <source>
        <dbReference type="EMBL" id="KAE8129691.1"/>
    </source>
</evidence>
<feature type="region of interest" description="Disordered" evidence="1">
    <location>
        <begin position="75"/>
        <end position="96"/>
    </location>
</feature>
<name>A0A5N6S110_9BIFI</name>
<organism evidence="2 3">
    <name type="scientific">Bifidobacterium tibiigranuli</name>
    <dbReference type="NCBI Taxonomy" id="2172043"/>
    <lineage>
        <taxon>Bacteria</taxon>
        <taxon>Bacillati</taxon>
        <taxon>Actinomycetota</taxon>
        <taxon>Actinomycetes</taxon>
        <taxon>Bifidobacteriales</taxon>
        <taxon>Bifidobacteriaceae</taxon>
        <taxon>Bifidobacterium</taxon>
    </lineage>
</organism>
<dbReference type="AlphaFoldDB" id="A0A5N6S110"/>